<dbReference type="STRING" id="1314776.A0A166IMS4"/>
<sequence>MAPALLLDVSPAPRLSKASLALTPPDTPSSTSPATTPAPLLAPWQAISAQKIADREANLQRHPEWRLASPLDPNVKHVASYPFSKLTPREREIVSLDATALTELLAIRHYSAVEVATAFCKSAAVAQDLTNCLTEIFFDEALAQAAELDRHLQETGKTVGPLHGLPVSIKDHVLLDGKDTSTGYASWAYKSVATKDAVVVSLLRKAGAVFYVKTANPQTLLSLETENNIYGRTTNPFNRTLTPGGSSGGESALIACHGSPLGVGTDIGGSIRIPAAHGGLYGLKGSVARLPHAGLLGSHDGMEAIVGCVGPLATSARDLGLFCRVMLQYEPWYIEPPLLNMPWNDDLANGKGLPSKLCFALLSDDQVVLPHPPIRAALECTKQALLAAGHEVVEWKPMDHQQAWDLIAKLYLLDGGREYYETMAESGEPPVTMSKWILDHANGREPYTVAETFRLNADREAFRARCMAHWNATAGVTSTGRPVDAILCPVAPTLAPPHGTTRWWGYTSYWNLVDYPSVVFPTGHLSSEDFSTSRAAELPIAPARNDIERYIRDQWSPQTYNGAPIALQLVGRRHEEEKLLGVLGRLEDAIRTHS</sequence>
<name>A0A166IMS4_9AGAM</name>
<dbReference type="EC" id="3.5.1.4" evidence="3"/>
<gene>
    <name evidence="8" type="ORF">SISSUDRAFT_1116168</name>
</gene>
<feature type="binding site" evidence="6">
    <location>
        <begin position="267"/>
        <end position="270"/>
    </location>
    <ligand>
        <name>substrate</name>
    </ligand>
</feature>
<dbReference type="PIRSF" id="PIRSF001221">
    <property type="entry name" value="Amidase_fungi"/>
    <property type="match status" value="1"/>
</dbReference>
<evidence type="ECO:0000259" key="7">
    <source>
        <dbReference type="Pfam" id="PF01425"/>
    </source>
</evidence>
<dbReference type="Gene3D" id="3.90.1300.10">
    <property type="entry name" value="Amidase signature (AS) domain"/>
    <property type="match status" value="1"/>
</dbReference>
<dbReference type="InterPro" id="IPR020556">
    <property type="entry name" value="Amidase_CS"/>
</dbReference>
<dbReference type="EMBL" id="KV428006">
    <property type="protein sequence ID" value="KZT43898.1"/>
    <property type="molecule type" value="Genomic_DNA"/>
</dbReference>
<accession>A0A166IMS4</accession>
<feature type="binding site" evidence="6">
    <location>
        <position position="220"/>
    </location>
    <ligand>
        <name>substrate</name>
    </ligand>
</feature>
<reference evidence="8 9" key="1">
    <citation type="journal article" date="2016" name="Mol. Biol. Evol.">
        <title>Comparative Genomics of Early-Diverging Mushroom-Forming Fungi Provides Insights into the Origins of Lignocellulose Decay Capabilities.</title>
        <authorList>
            <person name="Nagy L.G."/>
            <person name="Riley R."/>
            <person name="Tritt A."/>
            <person name="Adam C."/>
            <person name="Daum C."/>
            <person name="Floudas D."/>
            <person name="Sun H."/>
            <person name="Yadav J.S."/>
            <person name="Pangilinan J."/>
            <person name="Larsson K.H."/>
            <person name="Matsuura K."/>
            <person name="Barry K."/>
            <person name="Labutti K."/>
            <person name="Kuo R."/>
            <person name="Ohm R.A."/>
            <person name="Bhattacharya S.S."/>
            <person name="Shirouzu T."/>
            <person name="Yoshinaga Y."/>
            <person name="Martin F.M."/>
            <person name="Grigoriev I.V."/>
            <person name="Hibbett D.S."/>
        </authorList>
    </citation>
    <scope>NUCLEOTIDE SEQUENCE [LARGE SCALE GENOMIC DNA]</scope>
    <source>
        <strain evidence="8 9">HHB10207 ss-3</strain>
    </source>
</reference>
<evidence type="ECO:0000313" key="8">
    <source>
        <dbReference type="EMBL" id="KZT43898.1"/>
    </source>
</evidence>
<dbReference type="InterPro" id="IPR036928">
    <property type="entry name" value="AS_sf"/>
</dbReference>
<keyword evidence="4" id="KW-0378">Hydrolase</keyword>
<dbReference type="PROSITE" id="PS00571">
    <property type="entry name" value="AMIDASES"/>
    <property type="match status" value="1"/>
</dbReference>
<feature type="active site" description="Acyl-ester intermediate" evidence="5">
    <location>
        <position position="270"/>
    </location>
</feature>
<dbReference type="SUPFAM" id="SSF75304">
    <property type="entry name" value="Amidase signature (AS) enzymes"/>
    <property type="match status" value="1"/>
</dbReference>
<dbReference type="Pfam" id="PF01425">
    <property type="entry name" value="Amidase"/>
    <property type="match status" value="1"/>
</dbReference>
<comment type="catalytic activity">
    <reaction evidence="1">
        <text>a monocarboxylic acid amide + H2O = a monocarboxylate + NH4(+)</text>
        <dbReference type="Rhea" id="RHEA:12020"/>
        <dbReference type="ChEBI" id="CHEBI:15377"/>
        <dbReference type="ChEBI" id="CHEBI:28938"/>
        <dbReference type="ChEBI" id="CHEBI:35757"/>
        <dbReference type="ChEBI" id="CHEBI:83628"/>
        <dbReference type="EC" id="3.5.1.4"/>
    </reaction>
</comment>
<comment type="similarity">
    <text evidence="2">Belongs to the amidase family.</text>
</comment>
<evidence type="ECO:0000256" key="4">
    <source>
        <dbReference type="ARBA" id="ARBA00022801"/>
    </source>
</evidence>
<feature type="active site" description="Charge relay system" evidence="5">
    <location>
        <position position="170"/>
    </location>
</feature>
<evidence type="ECO:0000256" key="6">
    <source>
        <dbReference type="PIRSR" id="PIRSR001221-2"/>
    </source>
</evidence>
<feature type="domain" description="Amidase" evidence="7">
    <location>
        <begin position="114"/>
        <end position="580"/>
    </location>
</feature>
<evidence type="ECO:0000256" key="3">
    <source>
        <dbReference type="ARBA" id="ARBA00012922"/>
    </source>
</evidence>
<feature type="active site" description="Charge relay system" evidence="5">
    <location>
        <position position="246"/>
    </location>
</feature>
<dbReference type="GO" id="GO:0004040">
    <property type="term" value="F:amidase activity"/>
    <property type="evidence" value="ECO:0007669"/>
    <property type="project" value="UniProtKB-EC"/>
</dbReference>
<organism evidence="8 9">
    <name type="scientific">Sistotremastrum suecicum HHB10207 ss-3</name>
    <dbReference type="NCBI Taxonomy" id="1314776"/>
    <lineage>
        <taxon>Eukaryota</taxon>
        <taxon>Fungi</taxon>
        <taxon>Dikarya</taxon>
        <taxon>Basidiomycota</taxon>
        <taxon>Agaricomycotina</taxon>
        <taxon>Agaricomycetes</taxon>
        <taxon>Sistotremastrales</taxon>
        <taxon>Sistotremastraceae</taxon>
        <taxon>Sistotremastrum</taxon>
    </lineage>
</organism>
<evidence type="ECO:0000313" key="9">
    <source>
        <dbReference type="Proteomes" id="UP000076798"/>
    </source>
</evidence>
<proteinExistence type="inferred from homology"/>
<dbReference type="AlphaFoldDB" id="A0A166IMS4"/>
<dbReference type="PANTHER" id="PTHR46072">
    <property type="entry name" value="AMIDASE-RELATED-RELATED"/>
    <property type="match status" value="1"/>
</dbReference>
<feature type="binding site" evidence="6">
    <location>
        <position position="246"/>
    </location>
    <ligand>
        <name>substrate</name>
    </ligand>
</feature>
<keyword evidence="9" id="KW-1185">Reference proteome</keyword>
<dbReference type="OrthoDB" id="6428749at2759"/>
<dbReference type="Proteomes" id="UP000076798">
    <property type="component" value="Unassembled WGS sequence"/>
</dbReference>
<evidence type="ECO:0000256" key="2">
    <source>
        <dbReference type="ARBA" id="ARBA00009199"/>
    </source>
</evidence>
<evidence type="ECO:0000256" key="5">
    <source>
        <dbReference type="PIRSR" id="PIRSR001221-1"/>
    </source>
</evidence>
<dbReference type="InterPro" id="IPR023631">
    <property type="entry name" value="Amidase_dom"/>
</dbReference>
<protein>
    <recommendedName>
        <fullName evidence="3">amidase</fullName>
        <ecNumber evidence="3">3.5.1.4</ecNumber>
    </recommendedName>
</protein>
<evidence type="ECO:0000256" key="1">
    <source>
        <dbReference type="ARBA" id="ARBA00001311"/>
    </source>
</evidence>